<feature type="region of interest" description="Disordered" evidence="3">
    <location>
        <begin position="938"/>
        <end position="968"/>
    </location>
</feature>
<dbReference type="AlphaFoldDB" id="A0A0C3AR47"/>
<feature type="region of interest" description="Disordered" evidence="3">
    <location>
        <begin position="262"/>
        <end position="282"/>
    </location>
</feature>
<evidence type="ECO:0000256" key="2">
    <source>
        <dbReference type="ARBA" id="ARBA00022490"/>
    </source>
</evidence>
<keyword evidence="2" id="KW-0963">Cytoplasm</keyword>
<dbReference type="GO" id="GO:0005737">
    <property type="term" value="C:cytoplasm"/>
    <property type="evidence" value="ECO:0007669"/>
    <property type="project" value="UniProtKB-SubCell"/>
</dbReference>
<evidence type="ECO:0000313" key="6">
    <source>
        <dbReference type="Proteomes" id="UP000054097"/>
    </source>
</evidence>
<evidence type="ECO:0000256" key="3">
    <source>
        <dbReference type="SAM" id="MobiDB-lite"/>
    </source>
</evidence>
<feature type="compositionally biased region" description="Basic and acidic residues" evidence="3">
    <location>
        <begin position="139"/>
        <end position="151"/>
    </location>
</feature>
<feature type="compositionally biased region" description="Polar residues" evidence="3">
    <location>
        <begin position="76"/>
        <end position="99"/>
    </location>
</feature>
<dbReference type="EMBL" id="KN824373">
    <property type="protein sequence ID" value="KIM21736.1"/>
    <property type="molecule type" value="Genomic_DNA"/>
</dbReference>
<reference evidence="6" key="2">
    <citation type="submission" date="2015-01" db="EMBL/GenBank/DDBJ databases">
        <title>Evolutionary Origins and Diversification of the Mycorrhizal Mutualists.</title>
        <authorList>
            <consortium name="DOE Joint Genome Institute"/>
            <consortium name="Mycorrhizal Genomics Consortium"/>
            <person name="Kohler A."/>
            <person name="Kuo A."/>
            <person name="Nagy L.G."/>
            <person name="Floudas D."/>
            <person name="Copeland A."/>
            <person name="Barry K.W."/>
            <person name="Cichocki N."/>
            <person name="Veneault-Fourrey C."/>
            <person name="LaButti K."/>
            <person name="Lindquist E.A."/>
            <person name="Lipzen A."/>
            <person name="Lundell T."/>
            <person name="Morin E."/>
            <person name="Murat C."/>
            <person name="Riley R."/>
            <person name="Ohm R."/>
            <person name="Sun H."/>
            <person name="Tunlid A."/>
            <person name="Henrissat B."/>
            <person name="Grigoriev I.V."/>
            <person name="Hibbett D.S."/>
            <person name="Martin F."/>
        </authorList>
    </citation>
    <scope>NUCLEOTIDE SEQUENCE [LARGE SCALE GENOMIC DNA]</scope>
    <source>
        <strain evidence="6">MAFF 305830</strain>
    </source>
</reference>
<feature type="compositionally biased region" description="Low complexity" evidence="3">
    <location>
        <begin position="460"/>
        <end position="471"/>
    </location>
</feature>
<dbReference type="STRING" id="933852.A0A0C3AR47"/>
<feature type="compositionally biased region" description="Basic and acidic residues" evidence="3">
    <location>
        <begin position="532"/>
        <end position="553"/>
    </location>
</feature>
<name>A0A0C3AR47_SERVB</name>
<feature type="compositionally biased region" description="Low complexity" evidence="3">
    <location>
        <begin position="867"/>
        <end position="876"/>
    </location>
</feature>
<protein>
    <recommendedName>
        <fullName evidence="4">DH domain-containing protein</fullName>
    </recommendedName>
</protein>
<dbReference type="InterPro" id="IPR000219">
    <property type="entry name" value="DH_dom"/>
</dbReference>
<feature type="compositionally biased region" description="Low complexity" evidence="3">
    <location>
        <begin position="412"/>
        <end position="424"/>
    </location>
</feature>
<feature type="domain" description="DH" evidence="4">
    <location>
        <begin position="331"/>
        <end position="755"/>
    </location>
</feature>
<feature type="compositionally biased region" description="Basic residues" evidence="3">
    <location>
        <begin position="264"/>
        <end position="275"/>
    </location>
</feature>
<organism evidence="5 6">
    <name type="scientific">Serendipita vermifera MAFF 305830</name>
    <dbReference type="NCBI Taxonomy" id="933852"/>
    <lineage>
        <taxon>Eukaryota</taxon>
        <taxon>Fungi</taxon>
        <taxon>Dikarya</taxon>
        <taxon>Basidiomycota</taxon>
        <taxon>Agaricomycotina</taxon>
        <taxon>Agaricomycetes</taxon>
        <taxon>Sebacinales</taxon>
        <taxon>Serendipitaceae</taxon>
        <taxon>Serendipita</taxon>
    </lineage>
</organism>
<dbReference type="InterPro" id="IPR051480">
    <property type="entry name" value="Endocytic_GEF_Adapter"/>
</dbReference>
<feature type="region of interest" description="Disordered" evidence="3">
    <location>
        <begin position="502"/>
        <end position="585"/>
    </location>
</feature>
<dbReference type="Gene3D" id="1.20.900.10">
    <property type="entry name" value="Dbl homology (DH) domain"/>
    <property type="match status" value="2"/>
</dbReference>
<feature type="compositionally biased region" description="Polar residues" evidence="3">
    <location>
        <begin position="1053"/>
        <end position="1086"/>
    </location>
</feature>
<feature type="compositionally biased region" description="Polar residues" evidence="3">
    <location>
        <begin position="220"/>
        <end position="230"/>
    </location>
</feature>
<feature type="region of interest" description="Disordered" evidence="3">
    <location>
        <begin position="794"/>
        <end position="838"/>
    </location>
</feature>
<feature type="compositionally biased region" description="Polar residues" evidence="3">
    <location>
        <begin position="402"/>
        <end position="411"/>
    </location>
</feature>
<dbReference type="GO" id="GO:0005085">
    <property type="term" value="F:guanyl-nucleotide exchange factor activity"/>
    <property type="evidence" value="ECO:0007669"/>
    <property type="project" value="InterPro"/>
</dbReference>
<dbReference type="InterPro" id="IPR035899">
    <property type="entry name" value="DBL_dom_sf"/>
</dbReference>
<dbReference type="GO" id="GO:0035025">
    <property type="term" value="P:positive regulation of Rho protein signal transduction"/>
    <property type="evidence" value="ECO:0007669"/>
    <property type="project" value="TreeGrafter"/>
</dbReference>
<feature type="compositionally biased region" description="Polar residues" evidence="3">
    <location>
        <begin position="128"/>
        <end position="137"/>
    </location>
</feature>
<feature type="compositionally biased region" description="Polar residues" evidence="3">
    <location>
        <begin position="170"/>
        <end position="181"/>
    </location>
</feature>
<feature type="compositionally biased region" description="Acidic residues" evidence="3">
    <location>
        <begin position="432"/>
        <end position="443"/>
    </location>
</feature>
<dbReference type="SUPFAM" id="SSF48065">
    <property type="entry name" value="DBL homology domain (DH-domain)"/>
    <property type="match status" value="1"/>
</dbReference>
<dbReference type="PROSITE" id="PS50010">
    <property type="entry name" value="DH_2"/>
    <property type="match status" value="1"/>
</dbReference>
<feature type="compositionally biased region" description="Polar residues" evidence="3">
    <location>
        <begin position="877"/>
        <end position="891"/>
    </location>
</feature>
<sequence>MRALFQKLRASTSSKGASNGYTPSSKELEKEKNFRPLPEWPPPSLNQAATTKDEPKATPVVAALPPLLPTPPILPESSTNSSVRYPSQLVSNRPSQALSLDSELPPLPAFAELIDAKPDDNKSRKRASVSNTASTFTEAPKKGLKDVKETQQRTVATPPPGANASASNPISKASGKTSPLGHNSAERRKASQESSAGGHTTANNSKPPVSKPSALHEGRGSTSTAQTVNTFRAIPSGPGRNSSSRALVTSPLPAAVQAANVPAHLRHDKPHHQSRGKYNTMGLPMADNVSIIRATSPTSQRSERTGVLTTASWSEAAEEDLVSNLGQRERTRQEVLWEIVASEQRYVYELMKMKESFIDPLLHPFAVNPLAAQSDDEYYREETPAQSVDHLPIASRFLGPSSLRSPTPGTPNTQATTHRTNATTPMIPTPDQDSDSERDDYDEAGPNAGKLVGAPKATKKASVVLSAAAKANHPRSPYGTTSRASGAGAMNPRIARMMPQISSRSHHSLPPQPRSTAPTGAVSTTSVGGKSANEDKEPHRPATTDPTSHDRRGNLHARFAPSPPPGRVLKKTRRGSEDKPKVVFPGGVPPHVLPEDFRKCLEVIENGILIGHLRLSDALRKRYDEQYPLVRSLADVFVGNSEILHEYATYVLHLERALEQVDLALNGPTVVNPKQPDSSDKVKVTKLLQFLERRAASQGETGVAISLSKPFQRLLKYPLLFQNLLFHTDPSTFEYESTLQMVSEVESIVRSIEDEKIQKEERDKTRDAIARIDGMDKDKGLALFKPSRLIIEERPQEGSFADPNAKSMPPVASANKDRAVKQKSSFRRFSEALGPREDKNGLGSKRDLWLVTFNDVVLLCQRTGTTTLPLSTTTSGRSNSLPDKQGTTKYATSGKRASAQARPRNLYRFLKIESWTINDKPKPRELVSKEAIERWRNQQASGHLMGSGDEPEEELGGGESDDSDRKSKMSFSYWGADKVTLTKPMSKRGVPTNASRTAIRIKPQAPSSFAGRHSDKDAKFGTRLRSPEPSQDGSVVGSVRPHSRRTIGPPASPTMTRRNVDSKITNGSMTSVVSSRPGWESSTRANVTSATGTVGTAGGQPTKRVRNTSVTSGPPRVGNAKTLSAVPSEDSGVGMYRQIIAHDPSISSTKS</sequence>
<feature type="region of interest" description="Disordered" evidence="3">
    <location>
        <begin position="1"/>
        <end position="246"/>
    </location>
</feature>
<accession>A0A0C3AR47</accession>
<reference evidence="5 6" key="1">
    <citation type="submission" date="2014-04" db="EMBL/GenBank/DDBJ databases">
        <authorList>
            <consortium name="DOE Joint Genome Institute"/>
            <person name="Kuo A."/>
            <person name="Zuccaro A."/>
            <person name="Kohler A."/>
            <person name="Nagy L.G."/>
            <person name="Floudas D."/>
            <person name="Copeland A."/>
            <person name="Barry K.W."/>
            <person name="Cichocki N."/>
            <person name="Veneault-Fourrey C."/>
            <person name="LaButti K."/>
            <person name="Lindquist E.A."/>
            <person name="Lipzen A."/>
            <person name="Lundell T."/>
            <person name="Morin E."/>
            <person name="Murat C."/>
            <person name="Sun H."/>
            <person name="Tunlid A."/>
            <person name="Henrissat B."/>
            <person name="Grigoriev I.V."/>
            <person name="Hibbett D.S."/>
            <person name="Martin F."/>
            <person name="Nordberg H.P."/>
            <person name="Cantor M.N."/>
            <person name="Hua S.X."/>
        </authorList>
    </citation>
    <scope>NUCLEOTIDE SEQUENCE [LARGE SCALE GENOMIC DNA]</scope>
    <source>
        <strain evidence="5 6">MAFF 305830</strain>
    </source>
</reference>
<feature type="compositionally biased region" description="Acidic residues" evidence="3">
    <location>
        <begin position="949"/>
        <end position="962"/>
    </location>
</feature>
<evidence type="ECO:0000256" key="1">
    <source>
        <dbReference type="ARBA" id="ARBA00004496"/>
    </source>
</evidence>
<feature type="compositionally biased region" description="Polar residues" evidence="3">
    <location>
        <begin position="192"/>
        <end position="207"/>
    </location>
</feature>
<dbReference type="PANTHER" id="PTHR46006">
    <property type="entry name" value="RHO GUANINE NUCLEOTIDE EXCHANGE FACTOR AT 64C, ISOFORM A"/>
    <property type="match status" value="1"/>
</dbReference>
<dbReference type="PANTHER" id="PTHR46006:SF7">
    <property type="entry name" value="DH DOMAIN-CONTAINING PROTEIN"/>
    <property type="match status" value="1"/>
</dbReference>
<feature type="region of interest" description="Disordered" evidence="3">
    <location>
        <begin position="867"/>
        <end position="898"/>
    </location>
</feature>
<keyword evidence="6" id="KW-1185">Reference proteome</keyword>
<evidence type="ECO:0000313" key="5">
    <source>
        <dbReference type="EMBL" id="KIM21736.1"/>
    </source>
</evidence>
<gene>
    <name evidence="5" type="ORF">M408DRAFT_333281</name>
</gene>
<dbReference type="Proteomes" id="UP000054097">
    <property type="component" value="Unassembled WGS sequence"/>
</dbReference>
<proteinExistence type="predicted"/>
<evidence type="ECO:0000259" key="4">
    <source>
        <dbReference type="PROSITE" id="PS50010"/>
    </source>
</evidence>
<dbReference type="Pfam" id="PF00621">
    <property type="entry name" value="RhoGEF"/>
    <property type="match status" value="1"/>
</dbReference>
<feature type="compositionally biased region" description="Basic and acidic residues" evidence="3">
    <location>
        <begin position="828"/>
        <end position="838"/>
    </location>
</feature>
<dbReference type="OrthoDB" id="1716625at2759"/>
<feature type="region of interest" description="Disordered" evidence="3">
    <location>
        <begin position="984"/>
        <end position="1129"/>
    </location>
</feature>
<feature type="compositionally biased region" description="Polar residues" evidence="3">
    <location>
        <begin position="9"/>
        <end position="25"/>
    </location>
</feature>
<feature type="compositionally biased region" description="Polar residues" evidence="3">
    <location>
        <begin position="514"/>
        <end position="528"/>
    </location>
</feature>
<feature type="region of interest" description="Disordered" evidence="3">
    <location>
        <begin position="397"/>
        <end position="489"/>
    </location>
</feature>
<comment type="subcellular location">
    <subcellularLocation>
        <location evidence="1">Cytoplasm</location>
    </subcellularLocation>
</comment>
<dbReference type="HOGENOM" id="CLU_007379_0_0_1"/>